<reference evidence="1" key="1">
    <citation type="submission" date="2022-10" db="EMBL/GenBank/DDBJ databases">
        <title>Complete Genome of Trichothecium roseum strain YXFP-22015, a Plant Pathogen Isolated from Citrus.</title>
        <authorList>
            <person name="Wang Y."/>
            <person name="Zhu L."/>
        </authorList>
    </citation>
    <scope>NUCLEOTIDE SEQUENCE</scope>
    <source>
        <strain evidence="1">YXFP-22015</strain>
    </source>
</reference>
<comment type="caution">
    <text evidence="1">The sequence shown here is derived from an EMBL/GenBank/DDBJ whole genome shotgun (WGS) entry which is preliminary data.</text>
</comment>
<evidence type="ECO:0000313" key="1">
    <source>
        <dbReference type="EMBL" id="KAI9897593.1"/>
    </source>
</evidence>
<dbReference type="Proteomes" id="UP001163324">
    <property type="component" value="Chromosome 7"/>
</dbReference>
<gene>
    <name evidence="1" type="ORF">N3K66_007449</name>
</gene>
<keyword evidence="2" id="KW-1185">Reference proteome</keyword>
<organism evidence="1 2">
    <name type="scientific">Trichothecium roseum</name>
    <dbReference type="NCBI Taxonomy" id="47278"/>
    <lineage>
        <taxon>Eukaryota</taxon>
        <taxon>Fungi</taxon>
        <taxon>Dikarya</taxon>
        <taxon>Ascomycota</taxon>
        <taxon>Pezizomycotina</taxon>
        <taxon>Sordariomycetes</taxon>
        <taxon>Hypocreomycetidae</taxon>
        <taxon>Hypocreales</taxon>
        <taxon>Hypocreales incertae sedis</taxon>
        <taxon>Trichothecium</taxon>
    </lineage>
</organism>
<sequence length="690" mass="75032">MHIHTGEPSLLPSITTTRTASADAVYTSSASGGDGDGGGKTPGETLQEWSSLIGIVTAIVGNVLIALALNVQRYAHTRLHKQQAYVRRRARIAAKRANSNLQSGSYGTTDTRNGNGHNGATSNGEDRFEDTHESDPLTSSYISTSSTDVDFDDEHKATSNYLKSPYWWLGQVLITLGETGNFLAYGFAPASIVSPLGVVALVSNCLIAPLMFHEHLRLRDFLGVIVAVGGVVTVVLSANTEETKLNPDDVWGAISSIEFEVYLGCTVALIIILMWASPKFGKRTILIDLGLVGLFGGYTALATKGVSSMLSSTLWRAFTTPVTYVLAFILLATAIMQIRYVNKALQRFDSTQVIPIQFVMFTLCVILGSAVLYRDFEKYSAEQAGKFVGGCLLTFFGVFLITSGREPQDDEDDHMLDDDGAEETIGLEQHDANNQQRRPSQAVPQSRRSSRHSRVSFADTTRPHSPDTMEDPTWQPEETISMPSSLGPESAPLLGRPWDEGDVAPRTPPPRGIRTLSADLIMRGSAIARTPHGESQGPPMYPTDRPITPVTPQRSQTGRPGYHGPRTGTFINPSPLSSTVSTVMKDGFLGGSRDTVNRKSSVQRLRSSIRASLFYGDDHDGSRRNPVQTSEDSYLRGGNDPGLPISEASIEHQGAGRRRSRSVNESLGDMLRPSRKKRRDDTDEGEGLDT</sequence>
<proteinExistence type="predicted"/>
<accession>A0ACC0UUC5</accession>
<evidence type="ECO:0000313" key="2">
    <source>
        <dbReference type="Proteomes" id="UP001163324"/>
    </source>
</evidence>
<name>A0ACC0UUC5_9HYPO</name>
<protein>
    <submittedName>
        <fullName evidence="1">Uncharacterized protein</fullName>
    </submittedName>
</protein>
<dbReference type="EMBL" id="CM047946">
    <property type="protein sequence ID" value="KAI9897593.1"/>
    <property type="molecule type" value="Genomic_DNA"/>
</dbReference>